<comment type="catalytic activity">
    <reaction evidence="1">
        <text>ATP + protein L-histidine = ADP + protein N-phospho-L-histidine.</text>
        <dbReference type="EC" id="2.7.13.3"/>
    </reaction>
</comment>
<dbReference type="PATRIC" id="fig|2340.3.peg.161"/>
<gene>
    <name evidence="14" type="ORF">JV46_18320</name>
</gene>
<dbReference type="GO" id="GO:0005886">
    <property type="term" value="C:plasma membrane"/>
    <property type="evidence" value="ECO:0007669"/>
    <property type="project" value="TreeGrafter"/>
</dbReference>
<keyword evidence="4" id="KW-0597">Phosphoprotein</keyword>
<evidence type="ECO:0000256" key="8">
    <source>
        <dbReference type="ARBA" id="ARBA00022989"/>
    </source>
</evidence>
<dbReference type="SMART" id="SM00387">
    <property type="entry name" value="HATPase_c"/>
    <property type="match status" value="1"/>
</dbReference>
<dbReference type="InterPro" id="IPR005467">
    <property type="entry name" value="His_kinase_dom"/>
</dbReference>
<keyword evidence="6 11" id="KW-0812">Transmembrane</keyword>
<evidence type="ECO:0000256" key="5">
    <source>
        <dbReference type="ARBA" id="ARBA00022679"/>
    </source>
</evidence>
<dbReference type="PANTHER" id="PTHR45436">
    <property type="entry name" value="SENSOR HISTIDINE KINASE YKOH"/>
    <property type="match status" value="1"/>
</dbReference>
<dbReference type="AlphaFoldDB" id="A0A0B0HDV9"/>
<keyword evidence="5 14" id="KW-0808">Transferase</keyword>
<dbReference type="STRING" id="2340.JV46_18320"/>
<evidence type="ECO:0000259" key="13">
    <source>
        <dbReference type="PROSITE" id="PS50885"/>
    </source>
</evidence>
<name>A0A0B0HDV9_SOVGS</name>
<dbReference type="GO" id="GO:0004673">
    <property type="term" value="F:protein histidine kinase activity"/>
    <property type="evidence" value="ECO:0007669"/>
    <property type="project" value="UniProtKB-EC"/>
</dbReference>
<comment type="caution">
    <text evidence="14">The sequence shown here is derived from an EMBL/GenBank/DDBJ whole genome shotgun (WGS) entry which is preliminary data.</text>
</comment>
<evidence type="ECO:0000256" key="4">
    <source>
        <dbReference type="ARBA" id="ARBA00022553"/>
    </source>
</evidence>
<dbReference type="PANTHER" id="PTHR45436:SF4">
    <property type="entry name" value="SENSOR PROTEIN PHOQ"/>
    <property type="match status" value="1"/>
</dbReference>
<feature type="transmembrane region" description="Helical" evidence="11">
    <location>
        <begin position="157"/>
        <end position="181"/>
    </location>
</feature>
<protein>
    <recommendedName>
        <fullName evidence="3">histidine kinase</fullName>
        <ecNumber evidence="3">2.7.13.3</ecNumber>
    </recommendedName>
</protein>
<sequence>MNSIHARLLLAATAVLLLFVVITAWVMQRADQERLLVAVDTRLQGLVYGVLGATEVSDRGEILVDRFSLPDSSLAQAGSGRYVVIQDAQGRIVWKSDSVIDQLPPLQTPTVGEWLKIQDGDYIGSGLGVRWYVDDNPHRLTLWALESASMSRSESEVFATTLVIWLGLLSLLLLAILYLVLRWAAAPINRLGRAVDEVRSGERREIVAAMPKELETVKAAINRLLKHERGRQSHYRNSLGDLAHSLKTPLAVLSNDAHAANDESRIEQLQRIEEILSYHLTRATSSETTAFAEPLAISSLLRRLCDSLQRVYRDKGVTVGLNCTEGLLASCDEKLFFEVAGNLLDNAFKWTESSVTVRCEKQGGSMIAIVITDDGPGFGESDPSIYLQRGVRADERVAGQGIGLSVAQLLVTEAGGELKLENAPAGGARVSLFLPAVSQN</sequence>
<feature type="domain" description="HAMP" evidence="13">
    <location>
        <begin position="182"/>
        <end position="233"/>
    </location>
</feature>
<evidence type="ECO:0000313" key="15">
    <source>
        <dbReference type="Proteomes" id="UP000030856"/>
    </source>
</evidence>
<feature type="domain" description="Histidine kinase" evidence="12">
    <location>
        <begin position="241"/>
        <end position="438"/>
    </location>
</feature>
<dbReference type="Pfam" id="PF02518">
    <property type="entry name" value="HATPase_c"/>
    <property type="match status" value="1"/>
</dbReference>
<dbReference type="InterPro" id="IPR036890">
    <property type="entry name" value="HATPase_C_sf"/>
</dbReference>
<evidence type="ECO:0000256" key="6">
    <source>
        <dbReference type="ARBA" id="ARBA00022692"/>
    </source>
</evidence>
<dbReference type="PROSITE" id="PS50109">
    <property type="entry name" value="HIS_KIN"/>
    <property type="match status" value="1"/>
</dbReference>
<dbReference type="RefSeq" id="WP_043115316.1">
    <property type="nucleotide sequence ID" value="NZ_JRAA01000001.1"/>
</dbReference>
<keyword evidence="8 11" id="KW-1133">Transmembrane helix</keyword>
<keyword evidence="9" id="KW-0902">Two-component regulatory system</keyword>
<dbReference type="PRINTS" id="PR00344">
    <property type="entry name" value="BCTRLSENSOR"/>
</dbReference>
<keyword evidence="7 14" id="KW-0418">Kinase</keyword>
<evidence type="ECO:0000256" key="7">
    <source>
        <dbReference type="ARBA" id="ARBA00022777"/>
    </source>
</evidence>
<evidence type="ECO:0000256" key="11">
    <source>
        <dbReference type="SAM" id="Phobius"/>
    </source>
</evidence>
<dbReference type="OrthoDB" id="9809567at2"/>
<dbReference type="EC" id="2.7.13.3" evidence="3"/>
<evidence type="ECO:0000313" key="14">
    <source>
        <dbReference type="EMBL" id="KHF25646.1"/>
    </source>
</evidence>
<dbReference type="InterPro" id="IPR050428">
    <property type="entry name" value="TCS_sensor_his_kinase"/>
</dbReference>
<evidence type="ECO:0000256" key="3">
    <source>
        <dbReference type="ARBA" id="ARBA00012438"/>
    </source>
</evidence>
<dbReference type="GO" id="GO:0000160">
    <property type="term" value="P:phosphorelay signal transduction system"/>
    <property type="evidence" value="ECO:0007669"/>
    <property type="project" value="UniProtKB-KW"/>
</dbReference>
<dbReference type="eggNOG" id="COG0642">
    <property type="taxonomic scope" value="Bacteria"/>
</dbReference>
<dbReference type="GO" id="GO:0005524">
    <property type="term" value="F:ATP binding"/>
    <property type="evidence" value="ECO:0007669"/>
    <property type="project" value="UniProtKB-KW"/>
</dbReference>
<keyword evidence="10 11" id="KW-0472">Membrane</keyword>
<evidence type="ECO:0000259" key="12">
    <source>
        <dbReference type="PROSITE" id="PS50109"/>
    </source>
</evidence>
<evidence type="ECO:0000256" key="10">
    <source>
        <dbReference type="ARBA" id="ARBA00023136"/>
    </source>
</evidence>
<keyword evidence="15" id="KW-1185">Reference proteome</keyword>
<dbReference type="Gene3D" id="1.10.287.130">
    <property type="match status" value="1"/>
</dbReference>
<dbReference type="InterPro" id="IPR003594">
    <property type="entry name" value="HATPase_dom"/>
</dbReference>
<organism evidence="14 15">
    <name type="scientific">Solemya velum gill symbiont</name>
    <dbReference type="NCBI Taxonomy" id="2340"/>
    <lineage>
        <taxon>Bacteria</taxon>
        <taxon>Pseudomonadati</taxon>
        <taxon>Pseudomonadota</taxon>
        <taxon>Gammaproteobacteria</taxon>
        <taxon>sulfur-oxidizing symbionts</taxon>
    </lineage>
</organism>
<proteinExistence type="predicted"/>
<accession>A0A0B0HDV9</accession>
<dbReference type="InterPro" id="IPR003660">
    <property type="entry name" value="HAMP_dom"/>
</dbReference>
<evidence type="ECO:0000256" key="9">
    <source>
        <dbReference type="ARBA" id="ARBA00023012"/>
    </source>
</evidence>
<dbReference type="EMBL" id="JRAA01000001">
    <property type="protein sequence ID" value="KHF25646.1"/>
    <property type="molecule type" value="Genomic_DNA"/>
</dbReference>
<dbReference type="PROSITE" id="PS50885">
    <property type="entry name" value="HAMP"/>
    <property type="match status" value="1"/>
</dbReference>
<evidence type="ECO:0000256" key="1">
    <source>
        <dbReference type="ARBA" id="ARBA00000085"/>
    </source>
</evidence>
<dbReference type="Proteomes" id="UP000030856">
    <property type="component" value="Unassembled WGS sequence"/>
</dbReference>
<reference evidence="14 15" key="1">
    <citation type="journal article" date="2014" name="BMC Genomics">
        <title>The genome of the intracellular bacterium of the coastal bivalve, Solemya velum: a blueprint for thriving in and out of symbiosis.</title>
        <authorList>
            <person name="Dmytrenko O."/>
            <person name="Russell S.L."/>
            <person name="Loo W.T."/>
            <person name="Fontanez K.M."/>
            <person name="Liao L."/>
            <person name="Roeselers G."/>
            <person name="Sharma R."/>
            <person name="Stewart F.J."/>
            <person name="Newton I.L."/>
            <person name="Woyke T."/>
            <person name="Wu D."/>
            <person name="Lang J.M."/>
            <person name="Eisen J.A."/>
            <person name="Cavanaugh C.M."/>
        </authorList>
    </citation>
    <scope>NUCLEOTIDE SEQUENCE [LARGE SCALE GENOMIC DNA]</scope>
    <source>
        <strain evidence="14 15">WH</strain>
    </source>
</reference>
<dbReference type="SUPFAM" id="SSF55874">
    <property type="entry name" value="ATPase domain of HSP90 chaperone/DNA topoisomerase II/histidine kinase"/>
    <property type="match status" value="1"/>
</dbReference>
<dbReference type="Gene3D" id="3.30.565.10">
    <property type="entry name" value="Histidine kinase-like ATPase, C-terminal domain"/>
    <property type="match status" value="1"/>
</dbReference>
<dbReference type="InterPro" id="IPR004358">
    <property type="entry name" value="Sig_transdc_His_kin-like_C"/>
</dbReference>
<comment type="subcellular location">
    <subcellularLocation>
        <location evidence="2">Membrane</location>
    </subcellularLocation>
</comment>
<evidence type="ECO:0000256" key="2">
    <source>
        <dbReference type="ARBA" id="ARBA00004370"/>
    </source>
</evidence>